<dbReference type="GeneID" id="113514956"/>
<protein>
    <submittedName>
        <fullName evidence="3">Uncharacterized protein LOC113514956</fullName>
    </submittedName>
</protein>
<sequence length="349" mass="40448">MSLKNGMKMSQREKFELINSEVRSFYEYCKEAGMTDEEMDIICRPLTNAVRKASIKRWTRVVLFVIMVVAIGYTVVQTDTFQWHASAAARIVLIKMLPIWDWTPLYYNKCLIQRSQPQNLDNNVISTSDCIACEAINTVARISDVSYHEVFNHHLLRGAPVIVVDAYYDWSISRTDLNLTNLISQDDRLRGSVPCRVLTNIRLGRQPMDLEEIVSRITNTDIPSWFVHFQNCDIRAVKSFRVLAPRPYFLSPHIPPSHFNWLLMSKNYDTHRYKYLELDVGLIIMSQLKGKTYIRLKPRAPCEDECYTLNLELIEGETLVLGNSLWELEYLPGKGENVAMITETDWVEP</sequence>
<evidence type="ECO:0000313" key="3">
    <source>
        <dbReference type="RefSeq" id="XP_026754854.2"/>
    </source>
</evidence>
<reference evidence="3" key="1">
    <citation type="submission" date="2025-08" db="UniProtKB">
        <authorList>
            <consortium name="RefSeq"/>
        </authorList>
    </citation>
    <scope>IDENTIFICATION</scope>
    <source>
        <tissue evidence="3">Whole larvae</tissue>
    </source>
</reference>
<keyword evidence="1" id="KW-0812">Transmembrane</keyword>
<name>A0A6J1WS11_GALME</name>
<keyword evidence="2" id="KW-1185">Reference proteome</keyword>
<dbReference type="Proteomes" id="UP001652740">
    <property type="component" value="Unplaced"/>
</dbReference>
<gene>
    <name evidence="3" type="primary">LOC113514956</name>
</gene>
<organism evidence="2 3">
    <name type="scientific">Galleria mellonella</name>
    <name type="common">Greater wax moth</name>
    <dbReference type="NCBI Taxonomy" id="7137"/>
    <lineage>
        <taxon>Eukaryota</taxon>
        <taxon>Metazoa</taxon>
        <taxon>Ecdysozoa</taxon>
        <taxon>Arthropoda</taxon>
        <taxon>Hexapoda</taxon>
        <taxon>Insecta</taxon>
        <taxon>Pterygota</taxon>
        <taxon>Neoptera</taxon>
        <taxon>Endopterygota</taxon>
        <taxon>Lepidoptera</taxon>
        <taxon>Glossata</taxon>
        <taxon>Ditrysia</taxon>
        <taxon>Pyraloidea</taxon>
        <taxon>Pyralidae</taxon>
        <taxon>Galleriinae</taxon>
        <taxon>Galleria</taxon>
    </lineage>
</organism>
<dbReference type="KEGG" id="gmw:113514956"/>
<dbReference type="RefSeq" id="XP_026754854.2">
    <property type="nucleotide sequence ID" value="XM_026899053.3"/>
</dbReference>
<proteinExistence type="predicted"/>
<evidence type="ECO:0000313" key="2">
    <source>
        <dbReference type="Proteomes" id="UP001652740"/>
    </source>
</evidence>
<feature type="transmembrane region" description="Helical" evidence="1">
    <location>
        <begin position="58"/>
        <end position="76"/>
    </location>
</feature>
<accession>A0A6J1WS11</accession>
<keyword evidence="1" id="KW-1133">Transmembrane helix</keyword>
<dbReference type="AlphaFoldDB" id="A0A6J1WS11"/>
<keyword evidence="1" id="KW-0472">Membrane</keyword>
<evidence type="ECO:0000256" key="1">
    <source>
        <dbReference type="SAM" id="Phobius"/>
    </source>
</evidence>
<dbReference type="InParanoid" id="A0A6J1WS11"/>